<dbReference type="KEGG" id="plum:A4R40_22095"/>
<name>A0A6L9JJC2_PHOLM</name>
<proteinExistence type="predicted"/>
<sequence length="330" mass="39407">MKIVRTSPFDRYYFADVNLSFIDRLFIKLKSERPTFNRSMFDQDFARIFCSGSRQSSNLFSIESNDDELTKTLFRYIKTRHRSHNIDKKMRELVEEIARSLVSFGTAYYFLHDFPEEENICIASFSGIGVFSFLNIYFQLVPQRCEKNWNSEDREYPRELRILDRAKLMHFSMPRSIKRMLSEQNRTLAVLDGHQYDGTGFFPKATHENPNPKNDFDFCVWRDTQERALYRATRETGWNGRKYDSSKRSDFFVCHRLIRFRRNQLILRDYILELLGNEFTRIGRQYNAEFHVAISPTNALPKVDKLDDLEARLLKEEASFSEVFDFCYER</sequence>
<dbReference type="AlphaFoldDB" id="A0A6L9JJC2"/>
<protein>
    <submittedName>
        <fullName evidence="1">Uncharacterized protein</fullName>
    </submittedName>
</protein>
<dbReference type="GeneID" id="48850668"/>
<reference evidence="1 2" key="1">
    <citation type="submission" date="2019-12" db="EMBL/GenBank/DDBJ databases">
        <title>Engineering Photorhabdus to improve their lethality against agricultural pests.</title>
        <authorList>
            <person name="Machado R.A.R."/>
        </authorList>
    </citation>
    <scope>NUCLEOTIDE SEQUENCE [LARGE SCALE GENOMIC DNA]</scope>
    <source>
        <strain evidence="1 2">EN01</strain>
    </source>
</reference>
<dbReference type="EMBL" id="WSFA01000020">
    <property type="protein sequence ID" value="NDL39169.1"/>
    <property type="molecule type" value="Genomic_DNA"/>
</dbReference>
<dbReference type="RefSeq" id="WP_011148542.1">
    <property type="nucleotide sequence ID" value="NZ_CAWPGV010000008.1"/>
</dbReference>
<gene>
    <name evidence="1" type="ORF">GPY51_10390</name>
</gene>
<comment type="caution">
    <text evidence="1">The sequence shown here is derived from an EMBL/GenBank/DDBJ whole genome shotgun (WGS) entry which is preliminary data.</text>
</comment>
<evidence type="ECO:0000313" key="2">
    <source>
        <dbReference type="Proteomes" id="UP000479300"/>
    </source>
</evidence>
<evidence type="ECO:0000313" key="1">
    <source>
        <dbReference type="EMBL" id="NDL39169.1"/>
    </source>
</evidence>
<dbReference type="Proteomes" id="UP000479300">
    <property type="component" value="Unassembled WGS sequence"/>
</dbReference>
<dbReference type="OMA" id="TGWNGRK"/>
<organism evidence="1 2">
    <name type="scientific">Photorhabdus laumondii subsp. laumondii</name>
    <name type="common">Photorhabdus luminescens subsp. laumondii</name>
    <dbReference type="NCBI Taxonomy" id="141679"/>
    <lineage>
        <taxon>Bacteria</taxon>
        <taxon>Pseudomonadati</taxon>
        <taxon>Pseudomonadota</taxon>
        <taxon>Gammaproteobacteria</taxon>
        <taxon>Enterobacterales</taxon>
        <taxon>Morganellaceae</taxon>
        <taxon>Photorhabdus</taxon>
    </lineage>
</organism>
<accession>A0A6L9JJC2</accession>